<gene>
    <name evidence="2" type="ORF">RIF23_16340</name>
</gene>
<dbReference type="RefSeq" id="WP_310913419.1">
    <property type="nucleotide sequence ID" value="NZ_JAVLVT010000008.1"/>
</dbReference>
<evidence type="ECO:0000256" key="1">
    <source>
        <dbReference type="SAM" id="Phobius"/>
    </source>
</evidence>
<feature type="transmembrane region" description="Helical" evidence="1">
    <location>
        <begin position="42"/>
        <end position="63"/>
    </location>
</feature>
<proteinExistence type="predicted"/>
<feature type="transmembrane region" description="Helical" evidence="1">
    <location>
        <begin position="134"/>
        <end position="152"/>
    </location>
</feature>
<organism evidence="2 3">
    <name type="scientific">Lipingzhangella rawalii</name>
    <dbReference type="NCBI Taxonomy" id="2055835"/>
    <lineage>
        <taxon>Bacteria</taxon>
        <taxon>Bacillati</taxon>
        <taxon>Actinomycetota</taxon>
        <taxon>Actinomycetes</taxon>
        <taxon>Streptosporangiales</taxon>
        <taxon>Nocardiopsidaceae</taxon>
        <taxon>Lipingzhangella</taxon>
    </lineage>
</organism>
<accession>A0ABU2H9C1</accession>
<sequence>MPPRTRGLVETVLGGVALAGATASGALLFSLTQAGRGSLPELVVTIGVPGTLALVAAVVLARVTTGPRLVHAVLLGAGAGTAGTVALEVIRITGFRAFDSMPGDIAMLMGVLLLDRIMEGPSTASNLAGWGYHLWNGAMFGVTYAVTVGGFPRSRRSSYGGALLGAAYGALLGTGFLAGPVPHSLGAGVFGVDFGPQFAVTVYLAHLAFGAVTGWLVHRYGTSITPLWEEAATGAGLGSRADPR</sequence>
<feature type="transmembrane region" description="Helical" evidence="1">
    <location>
        <begin position="69"/>
        <end position="90"/>
    </location>
</feature>
<dbReference type="Proteomes" id="UP001250214">
    <property type="component" value="Unassembled WGS sequence"/>
</dbReference>
<name>A0ABU2H9C1_9ACTN</name>
<reference evidence="3" key="1">
    <citation type="submission" date="2023-07" db="EMBL/GenBank/DDBJ databases">
        <title>Novel species in the genus Lipingzhangella isolated from Sambhar Salt Lake.</title>
        <authorList>
            <person name="Jiya N."/>
            <person name="Kajale S."/>
            <person name="Sharma A."/>
        </authorList>
    </citation>
    <scope>NUCLEOTIDE SEQUENCE [LARGE SCALE GENOMIC DNA]</scope>
    <source>
        <strain evidence="3">LS1_29</strain>
    </source>
</reference>
<dbReference type="EMBL" id="JAVLVT010000008">
    <property type="protein sequence ID" value="MDS1271863.1"/>
    <property type="molecule type" value="Genomic_DNA"/>
</dbReference>
<evidence type="ECO:0000313" key="3">
    <source>
        <dbReference type="Proteomes" id="UP001250214"/>
    </source>
</evidence>
<comment type="caution">
    <text evidence="2">The sequence shown here is derived from an EMBL/GenBank/DDBJ whole genome shotgun (WGS) entry which is preliminary data.</text>
</comment>
<feature type="transmembrane region" description="Helical" evidence="1">
    <location>
        <begin position="198"/>
        <end position="217"/>
    </location>
</feature>
<evidence type="ECO:0000313" key="2">
    <source>
        <dbReference type="EMBL" id="MDS1271863.1"/>
    </source>
</evidence>
<keyword evidence="1" id="KW-1133">Transmembrane helix</keyword>
<feature type="transmembrane region" description="Helical" evidence="1">
    <location>
        <begin position="159"/>
        <end position="178"/>
    </location>
</feature>
<keyword evidence="3" id="KW-1185">Reference proteome</keyword>
<keyword evidence="1" id="KW-0812">Transmembrane</keyword>
<feature type="transmembrane region" description="Helical" evidence="1">
    <location>
        <begin position="12"/>
        <end position="30"/>
    </location>
</feature>
<protein>
    <submittedName>
        <fullName evidence="2">Uncharacterized protein</fullName>
    </submittedName>
</protein>
<keyword evidence="1" id="KW-0472">Membrane</keyword>